<name>A0A916NGX6_9PROT</name>
<organism evidence="1 2">
    <name type="scientific">Georgfuchsia toluolica</name>
    <dbReference type="NCBI Taxonomy" id="424218"/>
    <lineage>
        <taxon>Bacteria</taxon>
        <taxon>Pseudomonadati</taxon>
        <taxon>Pseudomonadota</taxon>
        <taxon>Betaproteobacteria</taxon>
        <taxon>Nitrosomonadales</taxon>
        <taxon>Sterolibacteriaceae</taxon>
        <taxon>Georgfuchsia</taxon>
    </lineage>
</organism>
<gene>
    <name evidence="1" type="ORF">GTOL_10594</name>
</gene>
<reference evidence="1" key="1">
    <citation type="submission" date="2021-04" db="EMBL/GenBank/DDBJ databases">
        <authorList>
            <person name="Hornung B."/>
        </authorList>
    </citation>
    <scope>NUCLEOTIDE SEQUENCE</scope>
    <source>
        <strain evidence="1">G5G6</strain>
    </source>
</reference>
<comment type="caution">
    <text evidence="1">The sequence shown here is derived from an EMBL/GenBank/DDBJ whole genome shotgun (WGS) entry which is preliminary data.</text>
</comment>
<proteinExistence type="predicted"/>
<protein>
    <submittedName>
        <fullName evidence="1">Uncharacterized protein</fullName>
    </submittedName>
</protein>
<dbReference type="EMBL" id="CAJQUM010000001">
    <property type="protein sequence ID" value="CAG4882712.1"/>
    <property type="molecule type" value="Genomic_DNA"/>
</dbReference>
<sequence>MKSRFCSGFSIFQAWLSNHAAWPSGIFPSSTTAGERPISENTLLNGQGCRHDVIEWQLVYHAEGDEMQAAYNRAEFLHERKKMMQRKRAEQEGGEPTRP</sequence>
<evidence type="ECO:0000313" key="1">
    <source>
        <dbReference type="EMBL" id="CAG4882712.1"/>
    </source>
</evidence>
<keyword evidence="2" id="KW-1185">Reference proteome</keyword>
<dbReference type="RefSeq" id="WP_220634760.1">
    <property type="nucleotide sequence ID" value="NZ_CAJQUM010000001.1"/>
</dbReference>
<accession>A0A916NGX6</accession>
<dbReference type="AlphaFoldDB" id="A0A916NGX6"/>
<evidence type="ECO:0000313" key="2">
    <source>
        <dbReference type="Proteomes" id="UP000742786"/>
    </source>
</evidence>
<dbReference type="Proteomes" id="UP000742786">
    <property type="component" value="Unassembled WGS sequence"/>
</dbReference>